<feature type="transmembrane region" description="Helical" evidence="1">
    <location>
        <begin position="263"/>
        <end position="287"/>
    </location>
</feature>
<evidence type="ECO:0000313" key="3">
    <source>
        <dbReference type="Proteomes" id="UP000005387"/>
    </source>
</evidence>
<feature type="transmembrane region" description="Helical" evidence="1">
    <location>
        <begin position="211"/>
        <end position="233"/>
    </location>
</feature>
<keyword evidence="1" id="KW-1133">Transmembrane helix</keyword>
<dbReference type="STRING" id="717606.PaecuDRAFT_3778"/>
<feature type="transmembrane region" description="Helical" evidence="1">
    <location>
        <begin position="339"/>
        <end position="360"/>
    </location>
</feature>
<evidence type="ECO:0000256" key="1">
    <source>
        <dbReference type="SAM" id="Phobius"/>
    </source>
</evidence>
<feature type="transmembrane region" description="Helical" evidence="1">
    <location>
        <begin position="74"/>
        <end position="98"/>
    </location>
</feature>
<dbReference type="EMBL" id="AEDD01000011">
    <property type="protein sequence ID" value="EFM09241.1"/>
    <property type="molecule type" value="Genomic_DNA"/>
</dbReference>
<evidence type="ECO:0000313" key="2">
    <source>
        <dbReference type="EMBL" id="EFM09241.1"/>
    </source>
</evidence>
<dbReference type="AlphaFoldDB" id="E0IDN7"/>
<keyword evidence="3" id="KW-1185">Reference proteome</keyword>
<proteinExistence type="predicted"/>
<organism evidence="2 3">
    <name type="scientific">Paenibacillus curdlanolyticus YK9</name>
    <dbReference type="NCBI Taxonomy" id="717606"/>
    <lineage>
        <taxon>Bacteria</taxon>
        <taxon>Bacillati</taxon>
        <taxon>Bacillota</taxon>
        <taxon>Bacilli</taxon>
        <taxon>Bacillales</taxon>
        <taxon>Paenibacillaceae</taxon>
        <taxon>Paenibacillus</taxon>
    </lineage>
</organism>
<name>E0IDN7_9BACL</name>
<dbReference type="RefSeq" id="WP_006039764.1">
    <property type="nucleotide sequence ID" value="NZ_AEDD01000011.1"/>
</dbReference>
<feature type="transmembrane region" description="Helical" evidence="1">
    <location>
        <begin position="140"/>
        <end position="160"/>
    </location>
</feature>
<feature type="transmembrane region" description="Helical" evidence="1">
    <location>
        <begin position="5"/>
        <end position="26"/>
    </location>
</feature>
<feature type="transmembrane region" description="Helical" evidence="1">
    <location>
        <begin position="32"/>
        <end position="53"/>
    </location>
</feature>
<evidence type="ECO:0008006" key="4">
    <source>
        <dbReference type="Google" id="ProtNLM"/>
    </source>
</evidence>
<keyword evidence="1" id="KW-0472">Membrane</keyword>
<keyword evidence="1" id="KW-0812">Transmembrane</keyword>
<feature type="transmembrane region" description="Helical" evidence="1">
    <location>
        <begin position="110"/>
        <end position="128"/>
    </location>
</feature>
<gene>
    <name evidence="2" type="ORF">PaecuDRAFT_3778</name>
</gene>
<dbReference type="Proteomes" id="UP000005387">
    <property type="component" value="Unassembled WGS sequence"/>
</dbReference>
<sequence length="366" mass="41795">MNRYVIYNFVLVSFLNLMLFVPNILFQYRYKGAVSSLIVAALIGTTAALLFIHAMSKFPSKGVPEILFERHPRWAVIPVLIVFAFMWFTASSIALAGYALLINRFFNPDANTLVILTIMAVICLYAATRSTLSMMFNMEIVLIVNTPLILLLLIKAARSNQLLWDEIRTASNYFHIMPKLAPIAAATFIFTGYVNLSVYNRAFPPNFHFRLKWLIPTIGIAVLAVSYFVPIGLHGTDGVGSYLYVWTATSDSLVMEYGFIERVLFVFLILYLNLTLVYTASGWHQAMEIVKSCLPRYKLAIDEHPIPIRNYVICSIFALTTILSLYLLNEKDYSKLTEYWLILRMIAEYGLVIWIFLLSLTRRKPT</sequence>
<reference evidence="2 3" key="1">
    <citation type="submission" date="2010-07" db="EMBL/GenBank/DDBJ databases">
        <title>The draft genome of Paenibacillus curdlanolyticus YK9.</title>
        <authorList>
            <consortium name="US DOE Joint Genome Institute (JGI-PGF)"/>
            <person name="Lucas S."/>
            <person name="Copeland A."/>
            <person name="Lapidus A."/>
            <person name="Cheng J.-F."/>
            <person name="Bruce D."/>
            <person name="Goodwin L."/>
            <person name="Pitluck S."/>
            <person name="Land M.L."/>
            <person name="Hauser L."/>
            <person name="Chang Y.-J."/>
            <person name="Jeffries C."/>
            <person name="Anderson I.J."/>
            <person name="Johnson E."/>
            <person name="Loganathan U."/>
            <person name="Mulhopadhyay B."/>
            <person name="Kyrpides N."/>
            <person name="Woyke T.J."/>
        </authorList>
    </citation>
    <scope>NUCLEOTIDE SEQUENCE [LARGE SCALE GENOMIC DNA]</scope>
    <source>
        <strain evidence="2 3">YK9</strain>
    </source>
</reference>
<feature type="transmembrane region" description="Helical" evidence="1">
    <location>
        <begin position="308"/>
        <end position="327"/>
    </location>
</feature>
<dbReference type="eggNOG" id="ENOG502ZAEY">
    <property type="taxonomic scope" value="Bacteria"/>
</dbReference>
<feature type="transmembrane region" description="Helical" evidence="1">
    <location>
        <begin position="180"/>
        <end position="199"/>
    </location>
</feature>
<dbReference type="OrthoDB" id="2930450at2"/>
<accession>E0IDN7</accession>
<protein>
    <recommendedName>
        <fullName evidence="4">Spore germination protein</fullName>
    </recommendedName>
</protein>